<dbReference type="RefSeq" id="WP_344484454.1">
    <property type="nucleotide sequence ID" value="NZ_BAAASB010000024.1"/>
</dbReference>
<proteinExistence type="predicted"/>
<gene>
    <name evidence="2" type="ORF">ACFPRH_29920</name>
</gene>
<evidence type="ECO:0008006" key="4">
    <source>
        <dbReference type="Google" id="ProtNLM"/>
    </source>
</evidence>
<evidence type="ECO:0000313" key="2">
    <source>
        <dbReference type="EMBL" id="MFC5155937.1"/>
    </source>
</evidence>
<organism evidence="2 3">
    <name type="scientific">Streptomyces amakusaensis</name>
    <dbReference type="NCBI Taxonomy" id="67271"/>
    <lineage>
        <taxon>Bacteria</taxon>
        <taxon>Bacillati</taxon>
        <taxon>Actinomycetota</taxon>
        <taxon>Actinomycetes</taxon>
        <taxon>Kitasatosporales</taxon>
        <taxon>Streptomycetaceae</taxon>
        <taxon>Streptomyces</taxon>
    </lineage>
</organism>
<evidence type="ECO:0000313" key="3">
    <source>
        <dbReference type="Proteomes" id="UP001596160"/>
    </source>
</evidence>
<sequence length="127" mass="13874">MLASVGTGWLWLMAGAATVVHVSAMALWIPDRKFRMAYPFITVLCGACMIMAGRAEGFSLATMLVAYAFALIGLTIGMLPSRKLATMWAREINAGVTRETYDLPRRHIVFCIGVVVVMLFAGSVLTW</sequence>
<reference evidence="3" key="1">
    <citation type="journal article" date="2019" name="Int. J. Syst. Evol. Microbiol.">
        <title>The Global Catalogue of Microorganisms (GCM) 10K type strain sequencing project: providing services to taxonomists for standard genome sequencing and annotation.</title>
        <authorList>
            <consortium name="The Broad Institute Genomics Platform"/>
            <consortium name="The Broad Institute Genome Sequencing Center for Infectious Disease"/>
            <person name="Wu L."/>
            <person name="Ma J."/>
        </authorList>
    </citation>
    <scope>NUCLEOTIDE SEQUENCE [LARGE SCALE GENOMIC DNA]</scope>
    <source>
        <strain evidence="3">PCU 266</strain>
    </source>
</reference>
<accession>A0ABW0AQJ4</accession>
<keyword evidence="3" id="KW-1185">Reference proteome</keyword>
<dbReference type="Proteomes" id="UP001596160">
    <property type="component" value="Unassembled WGS sequence"/>
</dbReference>
<comment type="caution">
    <text evidence="2">The sequence shown here is derived from an EMBL/GenBank/DDBJ whole genome shotgun (WGS) entry which is preliminary data.</text>
</comment>
<dbReference type="EMBL" id="JBHSKP010000027">
    <property type="protein sequence ID" value="MFC5155937.1"/>
    <property type="molecule type" value="Genomic_DNA"/>
</dbReference>
<feature type="transmembrane region" description="Helical" evidence="1">
    <location>
        <begin position="6"/>
        <end position="29"/>
    </location>
</feature>
<keyword evidence="1" id="KW-0812">Transmembrane</keyword>
<feature type="transmembrane region" description="Helical" evidence="1">
    <location>
        <begin position="36"/>
        <end position="52"/>
    </location>
</feature>
<evidence type="ECO:0000256" key="1">
    <source>
        <dbReference type="SAM" id="Phobius"/>
    </source>
</evidence>
<name>A0ABW0AQJ4_9ACTN</name>
<protein>
    <recommendedName>
        <fullName evidence="4">Integral membrane protein</fullName>
    </recommendedName>
</protein>
<feature type="transmembrane region" description="Helical" evidence="1">
    <location>
        <begin position="58"/>
        <end position="80"/>
    </location>
</feature>
<keyword evidence="1" id="KW-1133">Transmembrane helix</keyword>
<feature type="transmembrane region" description="Helical" evidence="1">
    <location>
        <begin position="108"/>
        <end position="126"/>
    </location>
</feature>
<keyword evidence="1" id="KW-0472">Membrane</keyword>